<keyword evidence="2" id="KW-1185">Reference proteome</keyword>
<dbReference type="AlphaFoldDB" id="A0A454XRZ8"/>
<accession>A0A454XRZ8</accession>
<proteinExistence type="predicted"/>
<gene>
    <name evidence="1" type="primary">WBGene00118610</name>
</gene>
<accession>A0A8R1YKV2</accession>
<evidence type="ECO:0000313" key="1">
    <source>
        <dbReference type="EnsemblMetazoa" id="PPA29056.1"/>
    </source>
</evidence>
<reference evidence="2" key="1">
    <citation type="journal article" date="2008" name="Nat. Genet.">
        <title>The Pristionchus pacificus genome provides a unique perspective on nematode lifestyle and parasitism.</title>
        <authorList>
            <person name="Dieterich C."/>
            <person name="Clifton S.W."/>
            <person name="Schuster L.N."/>
            <person name="Chinwalla A."/>
            <person name="Delehaunty K."/>
            <person name="Dinkelacker I."/>
            <person name="Fulton L."/>
            <person name="Fulton R."/>
            <person name="Godfrey J."/>
            <person name="Minx P."/>
            <person name="Mitreva M."/>
            <person name="Roeseler W."/>
            <person name="Tian H."/>
            <person name="Witte H."/>
            <person name="Yang S.P."/>
            <person name="Wilson R.K."/>
            <person name="Sommer R.J."/>
        </authorList>
    </citation>
    <scope>NUCLEOTIDE SEQUENCE [LARGE SCALE GENOMIC DNA]</scope>
    <source>
        <strain evidence="2">PS312</strain>
    </source>
</reference>
<evidence type="ECO:0000313" key="2">
    <source>
        <dbReference type="Proteomes" id="UP000005239"/>
    </source>
</evidence>
<name>A0A454XRZ8_PRIPA</name>
<dbReference type="Proteomes" id="UP000005239">
    <property type="component" value="Unassembled WGS sequence"/>
</dbReference>
<reference evidence="1" key="2">
    <citation type="submission" date="2022-06" db="UniProtKB">
        <authorList>
            <consortium name="EnsemblMetazoa"/>
        </authorList>
    </citation>
    <scope>IDENTIFICATION</scope>
    <source>
        <strain evidence="1">PS312</strain>
    </source>
</reference>
<sequence>MRRVVLRLCTGYRANGAKCERGYAMSYKALLLPTQQQEVCTISKGIDMRPLSILLLLFITLSSVAAFRPRYWRLNRYGRWKTSAWGSSEEAGYQAGFQASGMRNVGPSYYAQYPTPGGYGYGNVYGGPVAGKK</sequence>
<protein>
    <submittedName>
        <fullName evidence="1">Uncharacterized protein</fullName>
    </submittedName>
</protein>
<dbReference type="EnsemblMetazoa" id="PPA29056.1">
    <property type="protein sequence ID" value="PPA29056.1"/>
    <property type="gene ID" value="WBGene00118610"/>
</dbReference>
<organism evidence="1 2">
    <name type="scientific">Pristionchus pacificus</name>
    <name type="common">Parasitic nematode worm</name>
    <dbReference type="NCBI Taxonomy" id="54126"/>
    <lineage>
        <taxon>Eukaryota</taxon>
        <taxon>Metazoa</taxon>
        <taxon>Ecdysozoa</taxon>
        <taxon>Nematoda</taxon>
        <taxon>Chromadorea</taxon>
        <taxon>Rhabditida</taxon>
        <taxon>Rhabditina</taxon>
        <taxon>Diplogasteromorpha</taxon>
        <taxon>Diplogasteroidea</taxon>
        <taxon>Neodiplogasteridae</taxon>
        <taxon>Pristionchus</taxon>
    </lineage>
</organism>